<reference evidence="15" key="1">
    <citation type="journal article" date="2021" name="PeerJ">
        <title>Extensive microbial diversity within the chicken gut microbiome revealed by metagenomics and culture.</title>
        <authorList>
            <person name="Gilroy R."/>
            <person name="Ravi A."/>
            <person name="Getino M."/>
            <person name="Pursley I."/>
            <person name="Horton D.L."/>
            <person name="Alikhan N.F."/>
            <person name="Baker D."/>
            <person name="Gharbi K."/>
            <person name="Hall N."/>
            <person name="Watson M."/>
            <person name="Adriaenssens E.M."/>
            <person name="Foster-Nyarko E."/>
            <person name="Jarju S."/>
            <person name="Secka A."/>
            <person name="Antonio M."/>
            <person name="Oren A."/>
            <person name="Chaudhuri R.R."/>
            <person name="La Ragione R."/>
            <person name="Hildebrand F."/>
            <person name="Pallen M.J."/>
        </authorList>
    </citation>
    <scope>NUCLEOTIDE SEQUENCE</scope>
    <source>
        <strain evidence="15">G3-2149</strain>
    </source>
</reference>
<dbReference type="GO" id="GO:0030170">
    <property type="term" value="F:pyridoxal phosphate binding"/>
    <property type="evidence" value="ECO:0007669"/>
    <property type="project" value="InterPro"/>
</dbReference>
<feature type="domain" description="Aminotransferase class I/classII large" evidence="14">
    <location>
        <begin position="38"/>
        <end position="380"/>
    </location>
</feature>
<comment type="pathway">
    <text evidence="2">Cofactor biosynthesis; biotin biosynthesis.</text>
</comment>
<evidence type="ECO:0000256" key="1">
    <source>
        <dbReference type="ARBA" id="ARBA00001933"/>
    </source>
</evidence>
<evidence type="ECO:0000256" key="5">
    <source>
        <dbReference type="ARBA" id="ARBA00011738"/>
    </source>
</evidence>
<dbReference type="InterPro" id="IPR050087">
    <property type="entry name" value="AON_synthase_class-II"/>
</dbReference>
<dbReference type="PANTHER" id="PTHR13693">
    <property type="entry name" value="CLASS II AMINOTRANSFERASE/8-AMINO-7-OXONONANOATE SYNTHASE"/>
    <property type="match status" value="1"/>
</dbReference>
<keyword evidence="9 13" id="KW-0663">Pyridoxal phosphate</keyword>
<dbReference type="AlphaFoldDB" id="A0A9E2L5L9"/>
<dbReference type="GO" id="GO:0008710">
    <property type="term" value="F:8-amino-7-oxononanoate synthase activity"/>
    <property type="evidence" value="ECO:0007669"/>
    <property type="project" value="UniProtKB-EC"/>
</dbReference>
<comment type="pathway">
    <text evidence="3">Lipid metabolism.</text>
</comment>
<dbReference type="InterPro" id="IPR015424">
    <property type="entry name" value="PyrdxlP-dep_Trfase"/>
</dbReference>
<reference evidence="15" key="2">
    <citation type="submission" date="2021-04" db="EMBL/GenBank/DDBJ databases">
        <authorList>
            <person name="Gilroy R."/>
        </authorList>
    </citation>
    <scope>NUCLEOTIDE SEQUENCE</scope>
    <source>
        <strain evidence="15">G3-2149</strain>
    </source>
</reference>
<dbReference type="Gene3D" id="3.40.640.10">
    <property type="entry name" value="Type I PLP-dependent aspartate aminotransferase-like (Major domain)"/>
    <property type="match status" value="1"/>
</dbReference>
<accession>A0A9E2L5L9</accession>
<comment type="catalytic activity">
    <reaction evidence="12">
        <text>6-carboxyhexanoyl-[ACP] + L-alanine + H(+) = (8S)-8-amino-7-oxononanoate + holo-[ACP] + CO2</text>
        <dbReference type="Rhea" id="RHEA:42288"/>
        <dbReference type="Rhea" id="RHEA-COMP:9685"/>
        <dbReference type="Rhea" id="RHEA-COMP:9955"/>
        <dbReference type="ChEBI" id="CHEBI:15378"/>
        <dbReference type="ChEBI" id="CHEBI:16526"/>
        <dbReference type="ChEBI" id="CHEBI:57972"/>
        <dbReference type="ChEBI" id="CHEBI:64479"/>
        <dbReference type="ChEBI" id="CHEBI:78846"/>
        <dbReference type="ChEBI" id="CHEBI:149468"/>
        <dbReference type="EC" id="2.3.1.47"/>
    </reaction>
</comment>
<comment type="subunit">
    <text evidence="5">Homodimer.</text>
</comment>
<dbReference type="EC" id="2.3.1.47" evidence="6"/>
<evidence type="ECO:0000256" key="7">
    <source>
        <dbReference type="ARBA" id="ARBA00022679"/>
    </source>
</evidence>
<comment type="cofactor">
    <cofactor evidence="1 13">
        <name>pyridoxal 5'-phosphate</name>
        <dbReference type="ChEBI" id="CHEBI:597326"/>
    </cofactor>
</comment>
<keyword evidence="7" id="KW-0808">Transferase</keyword>
<evidence type="ECO:0000256" key="10">
    <source>
        <dbReference type="ARBA" id="ARBA00032610"/>
    </source>
</evidence>
<evidence type="ECO:0000256" key="13">
    <source>
        <dbReference type="RuleBase" id="RU003693"/>
    </source>
</evidence>
<evidence type="ECO:0000259" key="14">
    <source>
        <dbReference type="Pfam" id="PF00155"/>
    </source>
</evidence>
<dbReference type="CDD" id="cd06454">
    <property type="entry name" value="KBL_like"/>
    <property type="match status" value="1"/>
</dbReference>
<evidence type="ECO:0000256" key="2">
    <source>
        <dbReference type="ARBA" id="ARBA00004746"/>
    </source>
</evidence>
<dbReference type="Gene3D" id="3.90.1150.10">
    <property type="entry name" value="Aspartate Aminotransferase, domain 1"/>
    <property type="match status" value="1"/>
</dbReference>
<dbReference type="Pfam" id="PF00155">
    <property type="entry name" value="Aminotran_1_2"/>
    <property type="match status" value="1"/>
</dbReference>
<name>A0A9E2L5L9_9BACT</name>
<evidence type="ECO:0000313" key="15">
    <source>
        <dbReference type="EMBL" id="MBU3853332.1"/>
    </source>
</evidence>
<organism evidence="15 16">
    <name type="scientific">Candidatus Paraprevotella stercoravium</name>
    <dbReference type="NCBI Taxonomy" id="2838725"/>
    <lineage>
        <taxon>Bacteria</taxon>
        <taxon>Pseudomonadati</taxon>
        <taxon>Bacteroidota</taxon>
        <taxon>Bacteroidia</taxon>
        <taxon>Bacteroidales</taxon>
        <taxon>Prevotellaceae</taxon>
        <taxon>Paraprevotella</taxon>
    </lineage>
</organism>
<protein>
    <recommendedName>
        <fullName evidence="6">8-amino-7-oxononanoate synthase</fullName>
        <ecNumber evidence="6">2.3.1.47</ecNumber>
    </recommendedName>
    <alternativeName>
        <fullName evidence="10">7-keto-8-amino-pelargonic acid synthase</fullName>
    </alternativeName>
    <alternativeName>
        <fullName evidence="11">8-amino-7-ketopelargonate synthase</fullName>
    </alternativeName>
</protein>
<evidence type="ECO:0000256" key="11">
    <source>
        <dbReference type="ARBA" id="ARBA00033381"/>
    </source>
</evidence>
<evidence type="ECO:0000256" key="8">
    <source>
        <dbReference type="ARBA" id="ARBA00022756"/>
    </source>
</evidence>
<sequence length="380" mass="42924">MNSYEKELQRLADSGNLRDLPHLHPDGCRMHTSEGCLLNLSSNDYLGLGNRTDWHTEFLQSLKPEECLFSSTSSRLLTGNYPIYDEVEQLLANLYEREAALFFSSGYHMNTGILPALTNSRSLILADKLVHASIIDGIRLSSARCIRYRHQDYRQLEQLLEKHQHDYDRIFIVTESIFSMDGDIAPLPLLVDLKKRYPNVLLYVDEAHAVGARGPRGLGIAEEQGCLADIDLLCGTMGKALASMGAFVVCSHTLRRYLINKMRTLIFTTALPPIQMAWTRFVLLRLAELDDRRRHLLHMSRTVQQALTARGYTSPSESHILPVIIGDSHEAILKAEDMRRKGFYVLPVRPPTVPEGTSRLRLSLTASLTEADVERLIQAL</sequence>
<proteinExistence type="inferred from homology"/>
<dbReference type="InterPro" id="IPR004839">
    <property type="entry name" value="Aminotransferase_I/II_large"/>
</dbReference>
<evidence type="ECO:0000256" key="9">
    <source>
        <dbReference type="ARBA" id="ARBA00022898"/>
    </source>
</evidence>
<evidence type="ECO:0000256" key="4">
    <source>
        <dbReference type="ARBA" id="ARBA00010008"/>
    </source>
</evidence>
<dbReference type="PANTHER" id="PTHR13693:SF100">
    <property type="entry name" value="8-AMINO-7-OXONONANOATE SYNTHASE"/>
    <property type="match status" value="1"/>
</dbReference>
<evidence type="ECO:0000256" key="6">
    <source>
        <dbReference type="ARBA" id="ARBA00013187"/>
    </source>
</evidence>
<dbReference type="PROSITE" id="PS00599">
    <property type="entry name" value="AA_TRANSFER_CLASS_2"/>
    <property type="match status" value="1"/>
</dbReference>
<evidence type="ECO:0000256" key="12">
    <source>
        <dbReference type="ARBA" id="ARBA00047715"/>
    </source>
</evidence>
<dbReference type="SUPFAM" id="SSF53383">
    <property type="entry name" value="PLP-dependent transferases"/>
    <property type="match status" value="1"/>
</dbReference>
<dbReference type="InterPro" id="IPR015422">
    <property type="entry name" value="PyrdxlP-dep_Trfase_small"/>
</dbReference>
<dbReference type="InterPro" id="IPR001917">
    <property type="entry name" value="Aminotrans_II_pyridoxalP_BS"/>
</dbReference>
<dbReference type="EMBL" id="JAHLFU010000120">
    <property type="protein sequence ID" value="MBU3853332.1"/>
    <property type="molecule type" value="Genomic_DNA"/>
</dbReference>
<comment type="similarity">
    <text evidence="4">Belongs to the class-II pyridoxal-phosphate-dependent aminotransferase family. BioF subfamily.</text>
</comment>
<evidence type="ECO:0000256" key="3">
    <source>
        <dbReference type="ARBA" id="ARBA00005189"/>
    </source>
</evidence>
<dbReference type="GO" id="GO:0009102">
    <property type="term" value="P:biotin biosynthetic process"/>
    <property type="evidence" value="ECO:0007669"/>
    <property type="project" value="UniProtKB-KW"/>
</dbReference>
<comment type="caution">
    <text evidence="15">The sequence shown here is derived from an EMBL/GenBank/DDBJ whole genome shotgun (WGS) entry which is preliminary data.</text>
</comment>
<evidence type="ECO:0000313" key="16">
    <source>
        <dbReference type="Proteomes" id="UP000823865"/>
    </source>
</evidence>
<dbReference type="InterPro" id="IPR015421">
    <property type="entry name" value="PyrdxlP-dep_Trfase_major"/>
</dbReference>
<gene>
    <name evidence="15" type="ORF">H9789_05850</name>
</gene>
<dbReference type="Proteomes" id="UP000823865">
    <property type="component" value="Unassembled WGS sequence"/>
</dbReference>
<keyword evidence="8" id="KW-0093">Biotin biosynthesis</keyword>